<proteinExistence type="predicted"/>
<keyword evidence="1" id="KW-0175">Coiled coil</keyword>
<dbReference type="EMBL" id="JANPWB010000004">
    <property type="protein sequence ID" value="KAJ1194724.1"/>
    <property type="molecule type" value="Genomic_DNA"/>
</dbReference>
<evidence type="ECO:0000313" key="3">
    <source>
        <dbReference type="Proteomes" id="UP001066276"/>
    </source>
</evidence>
<dbReference type="AlphaFoldDB" id="A0AAV7V3H6"/>
<reference evidence="2" key="1">
    <citation type="journal article" date="2022" name="bioRxiv">
        <title>Sequencing and chromosome-scale assembly of the giantPleurodeles waltlgenome.</title>
        <authorList>
            <person name="Brown T."/>
            <person name="Elewa A."/>
            <person name="Iarovenko S."/>
            <person name="Subramanian E."/>
            <person name="Araus A.J."/>
            <person name="Petzold A."/>
            <person name="Susuki M."/>
            <person name="Suzuki K.-i.T."/>
            <person name="Hayashi T."/>
            <person name="Toyoda A."/>
            <person name="Oliveira C."/>
            <person name="Osipova E."/>
            <person name="Leigh N.D."/>
            <person name="Simon A."/>
            <person name="Yun M.H."/>
        </authorList>
    </citation>
    <scope>NUCLEOTIDE SEQUENCE</scope>
    <source>
        <strain evidence="2">20211129_DDA</strain>
        <tissue evidence="2">Liver</tissue>
    </source>
</reference>
<sequence>MGCIGGLQTAQTNNLDKYTVQMKTAGTERNKSASAMKASESGDPLRQEIMEAIQALRSNIEPKRDTVTIDVNLFRVDLCKVMDKVTTAEHKINGLQAVTKRLENQVQELMKQHEAAAAKLEDQEGRACHNNIRITGVPEETEGCSAELSTEDLALNKLCPKRLSNYFTIERVHRVPASPPPVGAPPRTIINRAFNFRDRDAILQTARTRGDLKWDDAIVCFFPGFTLQVQRQRRHFKKVKRTLWAKDIKYIPARLRVVEDGRSWLFQSPEEAWDYLEGCRTVDQGGSGAWERQRMPGK</sequence>
<dbReference type="InterPro" id="IPR004244">
    <property type="entry name" value="Transposase_22"/>
</dbReference>
<evidence type="ECO:0008006" key="4">
    <source>
        <dbReference type="Google" id="ProtNLM"/>
    </source>
</evidence>
<comment type="caution">
    <text evidence="2">The sequence shown here is derived from an EMBL/GenBank/DDBJ whole genome shotgun (WGS) entry which is preliminary data.</text>
</comment>
<dbReference type="Proteomes" id="UP001066276">
    <property type="component" value="Chromosome 2_2"/>
</dbReference>
<accession>A0AAV7V3H6</accession>
<feature type="coiled-coil region" evidence="1">
    <location>
        <begin position="85"/>
        <end position="126"/>
    </location>
</feature>
<gene>
    <name evidence="2" type="ORF">NDU88_004010</name>
</gene>
<dbReference type="Gene3D" id="3.30.70.1820">
    <property type="entry name" value="L1 transposable element, RRM domain"/>
    <property type="match status" value="1"/>
</dbReference>
<evidence type="ECO:0000256" key="1">
    <source>
        <dbReference type="SAM" id="Coils"/>
    </source>
</evidence>
<evidence type="ECO:0000313" key="2">
    <source>
        <dbReference type="EMBL" id="KAJ1194724.1"/>
    </source>
</evidence>
<dbReference type="PANTHER" id="PTHR11505">
    <property type="entry name" value="L1 TRANSPOSABLE ELEMENT-RELATED"/>
    <property type="match status" value="1"/>
</dbReference>
<protein>
    <recommendedName>
        <fullName evidence="4">L1 transposable element RRM domain-containing protein</fullName>
    </recommendedName>
</protein>
<organism evidence="2 3">
    <name type="scientific">Pleurodeles waltl</name>
    <name type="common">Iberian ribbed newt</name>
    <dbReference type="NCBI Taxonomy" id="8319"/>
    <lineage>
        <taxon>Eukaryota</taxon>
        <taxon>Metazoa</taxon>
        <taxon>Chordata</taxon>
        <taxon>Craniata</taxon>
        <taxon>Vertebrata</taxon>
        <taxon>Euteleostomi</taxon>
        <taxon>Amphibia</taxon>
        <taxon>Batrachia</taxon>
        <taxon>Caudata</taxon>
        <taxon>Salamandroidea</taxon>
        <taxon>Salamandridae</taxon>
        <taxon>Pleurodelinae</taxon>
        <taxon>Pleurodeles</taxon>
    </lineage>
</organism>
<name>A0AAV7V3H6_PLEWA</name>
<keyword evidence="3" id="KW-1185">Reference proteome</keyword>